<organism evidence="2 3">
    <name type="scientific">Armillaria gallica</name>
    <name type="common">Bulbous honey fungus</name>
    <name type="synonym">Armillaria bulbosa</name>
    <dbReference type="NCBI Taxonomy" id="47427"/>
    <lineage>
        <taxon>Eukaryota</taxon>
        <taxon>Fungi</taxon>
        <taxon>Dikarya</taxon>
        <taxon>Basidiomycota</taxon>
        <taxon>Agaricomycotina</taxon>
        <taxon>Agaricomycetes</taxon>
        <taxon>Agaricomycetidae</taxon>
        <taxon>Agaricales</taxon>
        <taxon>Marasmiineae</taxon>
        <taxon>Physalacriaceae</taxon>
        <taxon>Armillaria</taxon>
    </lineage>
</organism>
<reference evidence="3" key="1">
    <citation type="journal article" date="2017" name="Nat. Ecol. Evol.">
        <title>Genome expansion and lineage-specific genetic innovations in the forest pathogenic fungi Armillaria.</title>
        <authorList>
            <person name="Sipos G."/>
            <person name="Prasanna A.N."/>
            <person name="Walter M.C."/>
            <person name="O'Connor E."/>
            <person name="Balint B."/>
            <person name="Krizsan K."/>
            <person name="Kiss B."/>
            <person name="Hess J."/>
            <person name="Varga T."/>
            <person name="Slot J."/>
            <person name="Riley R."/>
            <person name="Boka B."/>
            <person name="Rigling D."/>
            <person name="Barry K."/>
            <person name="Lee J."/>
            <person name="Mihaltcheva S."/>
            <person name="LaButti K."/>
            <person name="Lipzen A."/>
            <person name="Waldron R."/>
            <person name="Moloney N.M."/>
            <person name="Sperisen C."/>
            <person name="Kredics L."/>
            <person name="Vagvoelgyi C."/>
            <person name="Patrignani A."/>
            <person name="Fitzpatrick D."/>
            <person name="Nagy I."/>
            <person name="Doyle S."/>
            <person name="Anderson J.B."/>
            <person name="Grigoriev I.V."/>
            <person name="Gueldener U."/>
            <person name="Muensterkoetter M."/>
            <person name="Nagy L.G."/>
        </authorList>
    </citation>
    <scope>NUCLEOTIDE SEQUENCE [LARGE SCALE GENOMIC DNA]</scope>
    <source>
        <strain evidence="3">Ar21-2</strain>
    </source>
</reference>
<evidence type="ECO:0000256" key="1">
    <source>
        <dbReference type="SAM" id="Phobius"/>
    </source>
</evidence>
<feature type="transmembrane region" description="Helical" evidence="1">
    <location>
        <begin position="118"/>
        <end position="142"/>
    </location>
</feature>
<dbReference type="InParanoid" id="A0A2H3DG25"/>
<dbReference type="OrthoDB" id="3039972at2759"/>
<keyword evidence="1" id="KW-0472">Membrane</keyword>
<sequence length="337" mass="37510">MTTQTDIPSDLTDDSDHKAVLFQICESQLNSTILYALLHGIYTGILAVTLWNISEVNHAAINKCRPIRRAMVIVTILLYALITINFATVWSLTSFTFIENEPGFWTVSSKVYSPAQALFWEGGVTAIIGTIVADIYMIWCCWMVWGRRWIIILLPILSLICATVSKIIKEYHEYFNTPEGIFPMLYISFILVTTLWCTVLIIYRILTVAGVNRGAGGRLKVYHRFIGVLVESSALYSISLVVDLALTICEDDGMFYLDSIASITKGIAPTLLIGRAAAGHTRPKDDCDESAVSTLCFQPMPSELCTTSFQGTTRQSAVLEIDIEAQPEQLEVIVEKT</sequence>
<feature type="transmembrane region" description="Helical" evidence="1">
    <location>
        <begin position="149"/>
        <end position="168"/>
    </location>
</feature>
<feature type="transmembrane region" description="Helical" evidence="1">
    <location>
        <begin position="72"/>
        <end position="98"/>
    </location>
</feature>
<accession>A0A2H3DG25</accession>
<dbReference type="AlphaFoldDB" id="A0A2H3DG25"/>
<evidence type="ECO:0000313" key="3">
    <source>
        <dbReference type="Proteomes" id="UP000217790"/>
    </source>
</evidence>
<keyword evidence="1" id="KW-0812">Transmembrane</keyword>
<keyword evidence="1" id="KW-1133">Transmembrane helix</keyword>
<name>A0A2H3DG25_ARMGA</name>
<evidence type="ECO:0000313" key="2">
    <source>
        <dbReference type="EMBL" id="PBK89808.1"/>
    </source>
</evidence>
<proteinExistence type="predicted"/>
<protein>
    <submittedName>
        <fullName evidence="2">Uncharacterized protein</fullName>
    </submittedName>
</protein>
<gene>
    <name evidence="2" type="ORF">ARMGADRAFT_1064809</name>
</gene>
<feature type="transmembrane region" description="Helical" evidence="1">
    <location>
        <begin position="32"/>
        <end position="51"/>
    </location>
</feature>
<dbReference type="EMBL" id="KZ293667">
    <property type="protein sequence ID" value="PBK89808.1"/>
    <property type="molecule type" value="Genomic_DNA"/>
</dbReference>
<keyword evidence="3" id="KW-1185">Reference proteome</keyword>
<feature type="transmembrane region" description="Helical" evidence="1">
    <location>
        <begin position="226"/>
        <end position="248"/>
    </location>
</feature>
<dbReference type="Proteomes" id="UP000217790">
    <property type="component" value="Unassembled WGS sequence"/>
</dbReference>
<feature type="transmembrane region" description="Helical" evidence="1">
    <location>
        <begin position="180"/>
        <end position="206"/>
    </location>
</feature>